<dbReference type="PIRSF" id="PIRSF009320">
    <property type="entry name" value="Nuc_binding_HP_1000"/>
    <property type="match status" value="1"/>
</dbReference>
<dbReference type="PANTHER" id="PTHR13696:SF52">
    <property type="entry name" value="PARA FAMILY PROTEIN CT_582"/>
    <property type="match status" value="1"/>
</dbReference>
<dbReference type="Gene3D" id="3.40.50.300">
    <property type="entry name" value="P-loop containing nucleotide triphosphate hydrolases"/>
    <property type="match status" value="1"/>
</dbReference>
<comment type="caution">
    <text evidence="2">The sequence shown here is derived from an EMBL/GenBank/DDBJ whole genome shotgun (WGS) entry which is preliminary data.</text>
</comment>
<sequence length="207" mass="22698">MKILSVVNGKGGVGKTTTSINLAAIYAEKYRVLMVDSDPQGSATWWAEQGEPKFEIAQETDPKLLSKLRSISEYDLAICDTPPALRSDALIAVVKASDYVVLPSLPSPMDLKALIDTVKGTISPQGVSHRVLLTRVDPRRINDAMDAQSSLMAKGIPVFNSMIRGYAAHEKSVLDGVPITQWKGKNAREAESDYQRVVDELQREWGN</sequence>
<reference evidence="2" key="2">
    <citation type="journal article" date="2022" name="Microbiol. Resour. Announc.">
        <title>Metagenome Sequencing to Explore Phylogenomics of Terrestrial Cyanobacteria.</title>
        <authorList>
            <person name="Ward R.D."/>
            <person name="Stajich J.E."/>
            <person name="Johansen J.R."/>
            <person name="Huntemann M."/>
            <person name="Clum A."/>
            <person name="Foster B."/>
            <person name="Foster B."/>
            <person name="Roux S."/>
            <person name="Palaniappan K."/>
            <person name="Varghese N."/>
            <person name="Mukherjee S."/>
            <person name="Reddy T.B.K."/>
            <person name="Daum C."/>
            <person name="Copeland A."/>
            <person name="Chen I.A."/>
            <person name="Ivanova N.N."/>
            <person name="Kyrpides N.C."/>
            <person name="Shapiro N."/>
            <person name="Eloe-Fadrosh E.A."/>
            <person name="Pietrasiak N."/>
        </authorList>
    </citation>
    <scope>NUCLEOTIDE SEQUENCE</scope>
    <source>
        <strain evidence="2">GSE-TBD4-15B</strain>
    </source>
</reference>
<proteinExistence type="predicted"/>
<organism evidence="2 3">
    <name type="scientific">Pegethrix bostrychoides GSE-TBD4-15B</name>
    <dbReference type="NCBI Taxonomy" id="2839662"/>
    <lineage>
        <taxon>Bacteria</taxon>
        <taxon>Bacillati</taxon>
        <taxon>Cyanobacteriota</taxon>
        <taxon>Cyanophyceae</taxon>
        <taxon>Oculatellales</taxon>
        <taxon>Oculatellaceae</taxon>
        <taxon>Pegethrix</taxon>
    </lineage>
</organism>
<name>A0A951P8J5_9CYAN</name>
<evidence type="ECO:0000313" key="3">
    <source>
        <dbReference type="Proteomes" id="UP000707356"/>
    </source>
</evidence>
<dbReference type="CDD" id="cd02042">
    <property type="entry name" value="ParAB_family"/>
    <property type="match status" value="1"/>
</dbReference>
<dbReference type="Proteomes" id="UP000707356">
    <property type="component" value="Unassembled WGS sequence"/>
</dbReference>
<dbReference type="EMBL" id="JAHHHV010000018">
    <property type="protein sequence ID" value="MBW4464682.1"/>
    <property type="molecule type" value="Genomic_DNA"/>
</dbReference>
<accession>A0A951P8J5</accession>
<dbReference type="InterPro" id="IPR027417">
    <property type="entry name" value="P-loop_NTPase"/>
</dbReference>
<dbReference type="InterPro" id="IPR050678">
    <property type="entry name" value="DNA_Partitioning_ATPase"/>
</dbReference>
<gene>
    <name evidence="2" type="ORF">KME07_04485</name>
</gene>
<dbReference type="Pfam" id="PF01656">
    <property type="entry name" value="CbiA"/>
    <property type="match status" value="1"/>
</dbReference>
<reference evidence="2" key="1">
    <citation type="submission" date="2021-05" db="EMBL/GenBank/DDBJ databases">
        <authorList>
            <person name="Pietrasiak N."/>
            <person name="Ward R."/>
            <person name="Stajich J.E."/>
            <person name="Kurbessoian T."/>
        </authorList>
    </citation>
    <scope>NUCLEOTIDE SEQUENCE</scope>
    <source>
        <strain evidence="2">GSE-TBD4-15B</strain>
    </source>
</reference>
<evidence type="ECO:0000313" key="2">
    <source>
        <dbReference type="EMBL" id="MBW4464682.1"/>
    </source>
</evidence>
<feature type="domain" description="CobQ/CobB/MinD/ParA nucleotide binding" evidence="1">
    <location>
        <begin position="5"/>
        <end position="165"/>
    </location>
</feature>
<evidence type="ECO:0000259" key="1">
    <source>
        <dbReference type="Pfam" id="PF01656"/>
    </source>
</evidence>
<dbReference type="InterPro" id="IPR002586">
    <property type="entry name" value="CobQ/CobB/MinD/ParA_Nub-bd_dom"/>
</dbReference>
<dbReference type="SUPFAM" id="SSF52540">
    <property type="entry name" value="P-loop containing nucleoside triphosphate hydrolases"/>
    <property type="match status" value="1"/>
</dbReference>
<protein>
    <submittedName>
        <fullName evidence="2">ParA family protein</fullName>
    </submittedName>
</protein>
<dbReference type="AlphaFoldDB" id="A0A951P8J5"/>
<dbReference type="PANTHER" id="PTHR13696">
    <property type="entry name" value="P-LOOP CONTAINING NUCLEOSIDE TRIPHOSPHATE HYDROLASE"/>
    <property type="match status" value="1"/>
</dbReference>